<dbReference type="Proteomes" id="UP001157017">
    <property type="component" value="Unassembled WGS sequence"/>
</dbReference>
<evidence type="ECO:0000259" key="1">
    <source>
        <dbReference type="Pfam" id="PF11716"/>
    </source>
</evidence>
<dbReference type="InterPro" id="IPR024344">
    <property type="entry name" value="MDMPI_metal-binding"/>
</dbReference>
<gene>
    <name evidence="2" type="ORF">GCM10025868_28100</name>
</gene>
<evidence type="ECO:0000313" key="2">
    <source>
        <dbReference type="EMBL" id="GMA87560.1"/>
    </source>
</evidence>
<dbReference type="InterPro" id="IPR017517">
    <property type="entry name" value="Maleyloyr_isom"/>
</dbReference>
<proteinExistence type="predicted"/>
<dbReference type="SUPFAM" id="SSF109854">
    <property type="entry name" value="DinB/YfiT-like putative metalloenzymes"/>
    <property type="match status" value="1"/>
</dbReference>
<dbReference type="InterPro" id="IPR017520">
    <property type="entry name" value="CHP03086"/>
</dbReference>
<sequence length="214" mass="22301">MSSGGDRGQCCVTDEPFDLHPAAAAVATLVAAVRGDALGDRTPCRDYLLGDELDHLSSLTYAFAAMGDKTFDTPAAQARLQREGAGTVGRRERLPADWRDDLPRRLHALAEAWAAPSAWEGTTSPGGFTMPAAQCARVALGEICVHGWDVARATGLPFELDPATAAVLRAYFEDAAPVLSTGGAGFDPPVTVPAGASDLEVAVALSGRDPAWTP</sequence>
<reference evidence="3" key="1">
    <citation type="journal article" date="2019" name="Int. J. Syst. Evol. Microbiol.">
        <title>The Global Catalogue of Microorganisms (GCM) 10K type strain sequencing project: providing services to taxonomists for standard genome sequencing and annotation.</title>
        <authorList>
            <consortium name="The Broad Institute Genomics Platform"/>
            <consortium name="The Broad Institute Genome Sequencing Center for Infectious Disease"/>
            <person name="Wu L."/>
            <person name="Ma J."/>
        </authorList>
    </citation>
    <scope>NUCLEOTIDE SEQUENCE [LARGE SCALE GENOMIC DNA]</scope>
    <source>
        <strain evidence="3">NBRC 108730</strain>
    </source>
</reference>
<dbReference type="NCBIfam" id="TIGR03083">
    <property type="entry name" value="maleylpyruvate isomerase family mycothiol-dependent enzyme"/>
    <property type="match status" value="1"/>
</dbReference>
<evidence type="ECO:0000313" key="3">
    <source>
        <dbReference type="Proteomes" id="UP001157017"/>
    </source>
</evidence>
<organism evidence="2 3">
    <name type="scientific">Angustibacter aerolatus</name>
    <dbReference type="NCBI Taxonomy" id="1162965"/>
    <lineage>
        <taxon>Bacteria</taxon>
        <taxon>Bacillati</taxon>
        <taxon>Actinomycetota</taxon>
        <taxon>Actinomycetes</taxon>
        <taxon>Kineosporiales</taxon>
        <taxon>Kineosporiaceae</taxon>
    </lineage>
</organism>
<dbReference type="Pfam" id="PF11716">
    <property type="entry name" value="MDMPI_N"/>
    <property type="match status" value="1"/>
</dbReference>
<dbReference type="Gene3D" id="1.20.120.450">
    <property type="entry name" value="dinb family like domain"/>
    <property type="match status" value="1"/>
</dbReference>
<dbReference type="InterPro" id="IPR034660">
    <property type="entry name" value="DinB/YfiT-like"/>
</dbReference>
<dbReference type="NCBIfam" id="TIGR03086">
    <property type="entry name" value="TIGR03086 family metal-binding protein"/>
    <property type="match status" value="1"/>
</dbReference>
<name>A0ABQ6JJZ2_9ACTN</name>
<keyword evidence="3" id="KW-1185">Reference proteome</keyword>
<feature type="domain" description="Mycothiol-dependent maleylpyruvate isomerase metal-binding" evidence="1">
    <location>
        <begin position="19"/>
        <end position="151"/>
    </location>
</feature>
<accession>A0ABQ6JJZ2</accession>
<dbReference type="EMBL" id="BSUZ01000001">
    <property type="protein sequence ID" value="GMA87560.1"/>
    <property type="molecule type" value="Genomic_DNA"/>
</dbReference>
<protein>
    <recommendedName>
        <fullName evidence="1">Mycothiol-dependent maleylpyruvate isomerase metal-binding domain-containing protein</fullName>
    </recommendedName>
</protein>
<comment type="caution">
    <text evidence="2">The sequence shown here is derived from an EMBL/GenBank/DDBJ whole genome shotgun (WGS) entry which is preliminary data.</text>
</comment>